<organism evidence="1 2">
    <name type="scientific">Penicillium subrubescens</name>
    <dbReference type="NCBI Taxonomy" id="1316194"/>
    <lineage>
        <taxon>Eukaryota</taxon>
        <taxon>Fungi</taxon>
        <taxon>Dikarya</taxon>
        <taxon>Ascomycota</taxon>
        <taxon>Pezizomycotina</taxon>
        <taxon>Eurotiomycetes</taxon>
        <taxon>Eurotiomycetidae</taxon>
        <taxon>Eurotiales</taxon>
        <taxon>Aspergillaceae</taxon>
        <taxon>Penicillium</taxon>
    </lineage>
</organism>
<name>A0A1Q5TFF7_9EURO</name>
<protein>
    <submittedName>
        <fullName evidence="1">Uncharacterized protein</fullName>
    </submittedName>
</protein>
<dbReference type="AlphaFoldDB" id="A0A1Q5TFF7"/>
<proteinExistence type="predicted"/>
<accession>A0A1Q5TFF7</accession>
<evidence type="ECO:0000313" key="1">
    <source>
        <dbReference type="EMBL" id="OKO98967.1"/>
    </source>
</evidence>
<keyword evidence="2" id="KW-1185">Reference proteome</keyword>
<evidence type="ECO:0000313" key="2">
    <source>
        <dbReference type="Proteomes" id="UP000186955"/>
    </source>
</evidence>
<gene>
    <name evidence="1" type="ORF">PENSUB_8884</name>
</gene>
<comment type="caution">
    <text evidence="1">The sequence shown here is derived from an EMBL/GenBank/DDBJ whole genome shotgun (WGS) entry which is preliminary data.</text>
</comment>
<reference evidence="1 2" key="1">
    <citation type="submission" date="2016-10" db="EMBL/GenBank/DDBJ databases">
        <title>Genome sequence of the ascomycete fungus Penicillium subrubescens.</title>
        <authorList>
            <person name="De Vries R.P."/>
            <person name="Peng M."/>
            <person name="Dilokpimol A."/>
            <person name="Hilden K."/>
            <person name="Makela M.R."/>
            <person name="Grigoriev I."/>
            <person name="Riley R."/>
            <person name="Granchi Z."/>
        </authorList>
    </citation>
    <scope>NUCLEOTIDE SEQUENCE [LARGE SCALE GENOMIC DNA]</scope>
    <source>
        <strain evidence="1 2">CBS 132785</strain>
    </source>
</reference>
<dbReference type="OrthoDB" id="4369520at2759"/>
<sequence length="90" mass="10273">MVKQHLWSRGKKDFSVTGTLLNRLNATEAKREPMLRVRKEPWSGEQFDKHVGLRRANTEALHAQAVSVSLPHDQMCRNCQRGEGPYNACV</sequence>
<dbReference type="EMBL" id="MNBE01000665">
    <property type="protein sequence ID" value="OKO98967.1"/>
    <property type="molecule type" value="Genomic_DNA"/>
</dbReference>
<dbReference type="Proteomes" id="UP000186955">
    <property type="component" value="Unassembled WGS sequence"/>
</dbReference>